<dbReference type="PROSITE" id="PS50164">
    <property type="entry name" value="GIY_YIG"/>
    <property type="match status" value="1"/>
</dbReference>
<protein>
    <recommendedName>
        <fullName evidence="1">GIY-YIG domain-containing protein</fullName>
    </recommendedName>
</protein>
<sequence>MDSTNDSNTLEQPSPAAGIPNFYACYLLRSAKNPAKDLTYIGTTPNPIRRLRQHNGELKQGARKTTHQRPWEFVALVHGFTSSLAALQFEWAWQYPYRSRQLEAIRAEDRALAKKQKHKAPRPISRFIADARSQRVSVKLGALAAMLSAQAWSRWPLKIWV</sequence>
<dbReference type="Pfam" id="PF01541">
    <property type="entry name" value="GIY-YIG"/>
    <property type="match status" value="1"/>
</dbReference>
<gene>
    <name evidence="2" type="ORF">THASP1DRAFT_15932</name>
</gene>
<dbReference type="SUPFAM" id="SSF82771">
    <property type="entry name" value="GIY-YIG endonuclease"/>
    <property type="match status" value="1"/>
</dbReference>
<dbReference type="PANTHER" id="PTHR20208:SF10">
    <property type="entry name" value="STRUCTURE-SPECIFIC ENDONUCLEASE SUBUNIT SLX1"/>
    <property type="match status" value="1"/>
</dbReference>
<dbReference type="GO" id="GO:0017108">
    <property type="term" value="F:5'-flap endonuclease activity"/>
    <property type="evidence" value="ECO:0007669"/>
    <property type="project" value="TreeGrafter"/>
</dbReference>
<dbReference type="AlphaFoldDB" id="A0A4P9XQB6"/>
<evidence type="ECO:0000313" key="3">
    <source>
        <dbReference type="Proteomes" id="UP000271241"/>
    </source>
</evidence>
<dbReference type="InterPro" id="IPR050381">
    <property type="entry name" value="SLX1_endonuclease"/>
</dbReference>
<accession>A0A4P9XQB6</accession>
<organism evidence="2 3">
    <name type="scientific">Thamnocephalis sphaerospora</name>
    <dbReference type="NCBI Taxonomy" id="78915"/>
    <lineage>
        <taxon>Eukaryota</taxon>
        <taxon>Fungi</taxon>
        <taxon>Fungi incertae sedis</taxon>
        <taxon>Zoopagomycota</taxon>
        <taxon>Zoopagomycotina</taxon>
        <taxon>Zoopagomycetes</taxon>
        <taxon>Zoopagales</taxon>
        <taxon>Sigmoideomycetaceae</taxon>
        <taxon>Thamnocephalis</taxon>
    </lineage>
</organism>
<proteinExistence type="predicted"/>
<dbReference type="Proteomes" id="UP000271241">
    <property type="component" value="Unassembled WGS sequence"/>
</dbReference>
<dbReference type="STRING" id="78915.A0A4P9XQB6"/>
<dbReference type="InterPro" id="IPR035901">
    <property type="entry name" value="GIY-YIG_endonuc_sf"/>
</dbReference>
<evidence type="ECO:0000313" key="2">
    <source>
        <dbReference type="EMBL" id="RKP08226.1"/>
    </source>
</evidence>
<dbReference type="Gene3D" id="3.40.1440.10">
    <property type="entry name" value="GIY-YIG endonuclease"/>
    <property type="match status" value="1"/>
</dbReference>
<evidence type="ECO:0000259" key="1">
    <source>
        <dbReference type="PROSITE" id="PS50164"/>
    </source>
</evidence>
<dbReference type="PANTHER" id="PTHR20208">
    <property type="entry name" value="STRUCTURE-SPECIFIC ENDONUCLEASE SUBUNIT SLX1"/>
    <property type="match status" value="1"/>
</dbReference>
<feature type="non-terminal residue" evidence="2">
    <location>
        <position position="161"/>
    </location>
</feature>
<dbReference type="CDD" id="cd10455">
    <property type="entry name" value="GIY-YIG_SLX1"/>
    <property type="match status" value="1"/>
</dbReference>
<feature type="domain" description="GIY-YIG" evidence="1">
    <location>
        <begin position="21"/>
        <end position="103"/>
    </location>
</feature>
<dbReference type="OrthoDB" id="24645at2759"/>
<dbReference type="GO" id="GO:0008821">
    <property type="term" value="F:crossover junction DNA endonuclease activity"/>
    <property type="evidence" value="ECO:0007669"/>
    <property type="project" value="TreeGrafter"/>
</dbReference>
<dbReference type="GO" id="GO:0033557">
    <property type="term" value="C:Slx1-Slx4 complex"/>
    <property type="evidence" value="ECO:0007669"/>
    <property type="project" value="TreeGrafter"/>
</dbReference>
<dbReference type="InterPro" id="IPR000305">
    <property type="entry name" value="GIY-YIG_endonuc"/>
</dbReference>
<dbReference type="EMBL" id="KZ992623">
    <property type="protein sequence ID" value="RKP08226.1"/>
    <property type="molecule type" value="Genomic_DNA"/>
</dbReference>
<name>A0A4P9XQB6_9FUNG</name>
<dbReference type="GO" id="GO:0000724">
    <property type="term" value="P:double-strand break repair via homologous recombination"/>
    <property type="evidence" value="ECO:0007669"/>
    <property type="project" value="TreeGrafter"/>
</dbReference>
<reference evidence="3" key="1">
    <citation type="journal article" date="2018" name="Nat. Microbiol.">
        <title>Leveraging single-cell genomics to expand the fungal tree of life.</title>
        <authorList>
            <person name="Ahrendt S.R."/>
            <person name="Quandt C.A."/>
            <person name="Ciobanu D."/>
            <person name="Clum A."/>
            <person name="Salamov A."/>
            <person name="Andreopoulos B."/>
            <person name="Cheng J.F."/>
            <person name="Woyke T."/>
            <person name="Pelin A."/>
            <person name="Henrissat B."/>
            <person name="Reynolds N.K."/>
            <person name="Benny G.L."/>
            <person name="Smith M.E."/>
            <person name="James T.Y."/>
            <person name="Grigoriev I.V."/>
        </authorList>
    </citation>
    <scope>NUCLEOTIDE SEQUENCE [LARGE SCALE GENOMIC DNA]</scope>
    <source>
        <strain evidence="3">RSA 1356</strain>
    </source>
</reference>
<keyword evidence="3" id="KW-1185">Reference proteome</keyword>